<dbReference type="EMBL" id="JAAOZC010000005">
    <property type="protein sequence ID" value="NIJ08720.1"/>
    <property type="molecule type" value="Genomic_DNA"/>
</dbReference>
<dbReference type="Pfam" id="PF03466">
    <property type="entry name" value="LysR_substrate"/>
    <property type="match status" value="1"/>
</dbReference>
<evidence type="ECO:0000256" key="2">
    <source>
        <dbReference type="ARBA" id="ARBA00023015"/>
    </source>
</evidence>
<comment type="caution">
    <text evidence="6">The sequence shown here is derived from an EMBL/GenBank/DDBJ whole genome shotgun (WGS) entry which is preliminary data.</text>
</comment>
<keyword evidence="3 6" id="KW-0238">DNA-binding</keyword>
<organism evidence="6 7">
    <name type="scientific">Sphingomonas vulcanisoli</name>
    <dbReference type="NCBI Taxonomy" id="1658060"/>
    <lineage>
        <taxon>Bacteria</taxon>
        <taxon>Pseudomonadati</taxon>
        <taxon>Pseudomonadota</taxon>
        <taxon>Alphaproteobacteria</taxon>
        <taxon>Sphingomonadales</taxon>
        <taxon>Sphingomonadaceae</taxon>
        <taxon>Sphingomonas</taxon>
    </lineage>
</organism>
<accession>A0ABX0TWA8</accession>
<keyword evidence="4" id="KW-0804">Transcription</keyword>
<dbReference type="Proteomes" id="UP000727456">
    <property type="component" value="Unassembled WGS sequence"/>
</dbReference>
<feature type="domain" description="LysR substrate-binding" evidence="5">
    <location>
        <begin position="3"/>
        <end position="158"/>
    </location>
</feature>
<keyword evidence="7" id="KW-1185">Reference proteome</keyword>
<dbReference type="SUPFAM" id="SSF53850">
    <property type="entry name" value="Periplasmic binding protein-like II"/>
    <property type="match status" value="1"/>
</dbReference>
<evidence type="ECO:0000256" key="1">
    <source>
        <dbReference type="ARBA" id="ARBA00009437"/>
    </source>
</evidence>
<reference evidence="6 7" key="1">
    <citation type="submission" date="2020-03" db="EMBL/GenBank/DDBJ databases">
        <title>Genomic Encyclopedia of Type Strains, Phase III (KMG-III): the genomes of soil and plant-associated and newly described type strains.</title>
        <authorList>
            <person name="Whitman W."/>
        </authorList>
    </citation>
    <scope>NUCLEOTIDE SEQUENCE [LARGE SCALE GENOMIC DNA]</scope>
    <source>
        <strain evidence="6 7">CECT 8804</strain>
    </source>
</reference>
<comment type="similarity">
    <text evidence="1">Belongs to the LysR transcriptional regulatory family.</text>
</comment>
<proteinExistence type="inferred from homology"/>
<dbReference type="RefSeq" id="WP_167073633.1">
    <property type="nucleotide sequence ID" value="NZ_JAAOZC010000005.1"/>
</dbReference>
<evidence type="ECO:0000259" key="5">
    <source>
        <dbReference type="Pfam" id="PF03466"/>
    </source>
</evidence>
<keyword evidence="2" id="KW-0805">Transcription regulation</keyword>
<dbReference type="PANTHER" id="PTHR30346">
    <property type="entry name" value="TRANSCRIPTIONAL DUAL REGULATOR HCAR-RELATED"/>
    <property type="match status" value="1"/>
</dbReference>
<protein>
    <submittedName>
        <fullName evidence="6">DNA-binding transcriptional LysR family regulator</fullName>
    </submittedName>
</protein>
<dbReference type="Gene3D" id="3.40.190.10">
    <property type="entry name" value="Periplasmic binding protein-like II"/>
    <property type="match status" value="2"/>
</dbReference>
<evidence type="ECO:0000313" key="6">
    <source>
        <dbReference type="EMBL" id="NIJ08720.1"/>
    </source>
</evidence>
<gene>
    <name evidence="6" type="ORF">FHS31_002341</name>
</gene>
<dbReference type="PANTHER" id="PTHR30346:SF0">
    <property type="entry name" value="HCA OPERON TRANSCRIPTIONAL ACTIVATOR HCAR"/>
    <property type="match status" value="1"/>
</dbReference>
<sequence>MNARTIDVTVLIGAPDPVLGEALALWREQAFAIVPATHSFASEGEIGWERLADETLLFSTRDAGPEAENALIARLGGPGRWPDRRLHTVNRDTLLTLVAMGRGVAMMIESDLGHLPDGAVAVPLVGATGRTREMLTAYRHPGNDNPPLRRFWSMLKSRYSEGG</sequence>
<dbReference type="InterPro" id="IPR005119">
    <property type="entry name" value="LysR_subst-bd"/>
</dbReference>
<name>A0ABX0TWA8_9SPHN</name>
<evidence type="ECO:0000256" key="3">
    <source>
        <dbReference type="ARBA" id="ARBA00023125"/>
    </source>
</evidence>
<dbReference type="GO" id="GO:0003677">
    <property type="term" value="F:DNA binding"/>
    <property type="evidence" value="ECO:0007669"/>
    <property type="project" value="UniProtKB-KW"/>
</dbReference>
<evidence type="ECO:0000256" key="4">
    <source>
        <dbReference type="ARBA" id="ARBA00023163"/>
    </source>
</evidence>
<evidence type="ECO:0000313" key="7">
    <source>
        <dbReference type="Proteomes" id="UP000727456"/>
    </source>
</evidence>